<keyword evidence="4 6" id="KW-1133">Transmembrane helix</keyword>
<dbReference type="OrthoDB" id="9804865at2"/>
<proteinExistence type="predicted"/>
<feature type="domain" description="EamA" evidence="7">
    <location>
        <begin position="17"/>
        <end position="144"/>
    </location>
</feature>
<keyword evidence="9" id="KW-1185">Reference proteome</keyword>
<feature type="transmembrane region" description="Helical" evidence="6">
    <location>
        <begin position="186"/>
        <end position="206"/>
    </location>
</feature>
<feature type="transmembrane region" description="Helical" evidence="6">
    <location>
        <begin position="212"/>
        <end position="235"/>
    </location>
</feature>
<dbReference type="Proteomes" id="UP000013117">
    <property type="component" value="Unassembled WGS sequence"/>
</dbReference>
<dbReference type="SUPFAM" id="SSF103481">
    <property type="entry name" value="Multidrug resistance efflux transporter EmrE"/>
    <property type="match status" value="2"/>
</dbReference>
<dbReference type="PANTHER" id="PTHR42920">
    <property type="entry name" value="OS03G0707200 PROTEIN-RELATED"/>
    <property type="match status" value="1"/>
</dbReference>
<comment type="subcellular location">
    <subcellularLocation>
        <location evidence="1">Cell membrane</location>
        <topology evidence="1">Multi-pass membrane protein</topology>
    </subcellularLocation>
</comment>
<evidence type="ECO:0000256" key="4">
    <source>
        <dbReference type="ARBA" id="ARBA00022989"/>
    </source>
</evidence>
<protein>
    <recommendedName>
        <fullName evidence="7">EamA domain-containing protein</fullName>
    </recommendedName>
</protein>
<accession>N8ZJR4</accession>
<dbReference type="STRING" id="202952.GCA_000747725_01245"/>
<evidence type="ECO:0000256" key="3">
    <source>
        <dbReference type="ARBA" id="ARBA00022692"/>
    </source>
</evidence>
<keyword evidence="5 6" id="KW-0472">Membrane</keyword>
<dbReference type="RefSeq" id="WP_004869940.1">
    <property type="nucleotide sequence ID" value="NZ_ASYY01000032.1"/>
</dbReference>
<dbReference type="InterPro" id="IPR037185">
    <property type="entry name" value="EmrE-like"/>
</dbReference>
<evidence type="ECO:0000313" key="9">
    <source>
        <dbReference type="Proteomes" id="UP000013117"/>
    </source>
</evidence>
<name>N8ZJR4_9GAMM</name>
<feature type="transmembrane region" description="Helical" evidence="6">
    <location>
        <begin position="74"/>
        <end position="97"/>
    </location>
</feature>
<dbReference type="AlphaFoldDB" id="N8ZJR4"/>
<dbReference type="Pfam" id="PF00892">
    <property type="entry name" value="EamA"/>
    <property type="match status" value="2"/>
</dbReference>
<feature type="transmembrane region" description="Helical" evidence="6">
    <location>
        <begin position="103"/>
        <end position="121"/>
    </location>
</feature>
<dbReference type="InterPro" id="IPR000620">
    <property type="entry name" value="EamA_dom"/>
</dbReference>
<feature type="transmembrane region" description="Helical" evidence="6">
    <location>
        <begin position="17"/>
        <end position="37"/>
    </location>
</feature>
<comment type="caution">
    <text evidence="8">The sequence shown here is derived from an EMBL/GenBank/DDBJ whole genome shotgun (WGS) entry which is preliminary data.</text>
</comment>
<organism evidence="8 9">
    <name type="scientific">Acinetobacter gerneri DSM 14967 = CIP 107464 = MTCC 9824</name>
    <dbReference type="NCBI Taxonomy" id="1120926"/>
    <lineage>
        <taxon>Bacteria</taxon>
        <taxon>Pseudomonadati</taxon>
        <taxon>Pseudomonadota</taxon>
        <taxon>Gammaproteobacteria</taxon>
        <taxon>Moraxellales</taxon>
        <taxon>Moraxellaceae</taxon>
        <taxon>Acinetobacter</taxon>
    </lineage>
</organism>
<dbReference type="PANTHER" id="PTHR42920:SF5">
    <property type="entry name" value="EAMA DOMAIN-CONTAINING PROTEIN"/>
    <property type="match status" value="1"/>
</dbReference>
<keyword evidence="2" id="KW-1003">Cell membrane</keyword>
<dbReference type="eggNOG" id="COG0697">
    <property type="taxonomic scope" value="Bacteria"/>
</dbReference>
<dbReference type="GO" id="GO:0005886">
    <property type="term" value="C:plasma membrane"/>
    <property type="evidence" value="ECO:0007669"/>
    <property type="project" value="UniProtKB-SubCell"/>
</dbReference>
<reference evidence="8 9" key="1">
    <citation type="submission" date="2013-02" db="EMBL/GenBank/DDBJ databases">
        <title>The Genome Sequence of Acinetobacter gerneri CIP 107464.</title>
        <authorList>
            <consortium name="The Broad Institute Genome Sequencing Platform"/>
            <consortium name="The Broad Institute Genome Sequencing Center for Infectious Disease"/>
            <person name="Cerqueira G."/>
            <person name="Feldgarden M."/>
            <person name="Courvalin P."/>
            <person name="Perichon B."/>
            <person name="Grillot-Courvalin C."/>
            <person name="Clermont D."/>
            <person name="Rocha E."/>
            <person name="Yoon E.-J."/>
            <person name="Nemec A."/>
            <person name="Walker B."/>
            <person name="Young S.K."/>
            <person name="Zeng Q."/>
            <person name="Gargeya S."/>
            <person name="Fitzgerald M."/>
            <person name="Haas B."/>
            <person name="Abouelleil A."/>
            <person name="Alvarado L."/>
            <person name="Arachchi H.M."/>
            <person name="Berlin A.M."/>
            <person name="Chapman S.B."/>
            <person name="Dewar J."/>
            <person name="Goldberg J."/>
            <person name="Griggs A."/>
            <person name="Gujja S."/>
            <person name="Hansen M."/>
            <person name="Howarth C."/>
            <person name="Imamovic A."/>
            <person name="Larimer J."/>
            <person name="McCowan C."/>
            <person name="Murphy C."/>
            <person name="Neiman D."/>
            <person name="Pearson M."/>
            <person name="Priest M."/>
            <person name="Roberts A."/>
            <person name="Saif S."/>
            <person name="Shea T."/>
            <person name="Sisk P."/>
            <person name="Sykes S."/>
            <person name="Wortman J."/>
            <person name="Nusbaum C."/>
            <person name="Birren B."/>
        </authorList>
    </citation>
    <scope>NUCLEOTIDE SEQUENCE [LARGE SCALE GENOMIC DNA]</scope>
    <source>
        <strain evidence="8 9">CIP 107464</strain>
    </source>
</reference>
<dbReference type="InterPro" id="IPR051258">
    <property type="entry name" value="Diverse_Substrate_Transporter"/>
</dbReference>
<feature type="transmembrane region" description="Helical" evidence="6">
    <location>
        <begin position="155"/>
        <end position="179"/>
    </location>
</feature>
<feature type="transmembrane region" description="Helical" evidence="6">
    <location>
        <begin position="271"/>
        <end position="289"/>
    </location>
</feature>
<gene>
    <name evidence="8" type="ORF">F960_04129</name>
</gene>
<dbReference type="HOGENOM" id="CLU_033863_21_0_6"/>
<dbReference type="EMBL" id="APPN01000083">
    <property type="protein sequence ID" value="ENV31760.1"/>
    <property type="molecule type" value="Genomic_DNA"/>
</dbReference>
<dbReference type="GeneID" id="84211391"/>
<evidence type="ECO:0000256" key="2">
    <source>
        <dbReference type="ARBA" id="ARBA00022475"/>
    </source>
</evidence>
<evidence type="ECO:0000256" key="6">
    <source>
        <dbReference type="SAM" id="Phobius"/>
    </source>
</evidence>
<feature type="transmembrane region" description="Helical" evidence="6">
    <location>
        <begin position="128"/>
        <end position="149"/>
    </location>
</feature>
<dbReference type="PATRIC" id="fig|1120926.3.peg.4015"/>
<feature type="domain" description="EamA" evidence="7">
    <location>
        <begin position="155"/>
        <end position="286"/>
    </location>
</feature>
<evidence type="ECO:0000259" key="7">
    <source>
        <dbReference type="Pfam" id="PF00892"/>
    </source>
</evidence>
<feature type="transmembrane region" description="Helical" evidence="6">
    <location>
        <begin position="43"/>
        <end position="62"/>
    </location>
</feature>
<sequence length="305" mass="32647">MLSHTTPQSLSSKAPQIALILITVIWGGTFLTVQYALNFTTPMFFVGCRFAAATLAVLLFSYKAMKGLNLKEIAAGFLIGILIAAGYGTQTVALQMISSSESAFLTALYVPLVPILLWIIFQKMPNIMTWIGVLLAFAGLVLLTGNGLGSLSFNYGQILTLLGAIAIALEIIFIGYFAGKVDVKRVTVVQLAVASILSFAIMPLVGEHTVPAFSWTLLFIAIGLGLASALIQSVMNWAQRYVPPSQAAIIYAGEPVWAGIFGRLAGERLPALAIVGGILVVLSVIISELKPKFLERNKADQNEVK</sequence>
<evidence type="ECO:0000256" key="5">
    <source>
        <dbReference type="ARBA" id="ARBA00023136"/>
    </source>
</evidence>
<evidence type="ECO:0000256" key="1">
    <source>
        <dbReference type="ARBA" id="ARBA00004651"/>
    </source>
</evidence>
<evidence type="ECO:0000313" key="8">
    <source>
        <dbReference type="EMBL" id="ENV31760.1"/>
    </source>
</evidence>
<keyword evidence="3 6" id="KW-0812">Transmembrane</keyword>